<gene>
    <name evidence="1" type="ORF">ACFYWW_21745</name>
</gene>
<evidence type="ECO:0008006" key="3">
    <source>
        <dbReference type="Google" id="ProtNLM"/>
    </source>
</evidence>
<reference evidence="1 2" key="1">
    <citation type="submission" date="2024-10" db="EMBL/GenBank/DDBJ databases">
        <title>The Natural Products Discovery Center: Release of the First 8490 Sequenced Strains for Exploring Actinobacteria Biosynthetic Diversity.</title>
        <authorList>
            <person name="Kalkreuter E."/>
            <person name="Kautsar S.A."/>
            <person name="Yang D."/>
            <person name="Bader C.D."/>
            <person name="Teijaro C.N."/>
            <person name="Fluegel L."/>
            <person name="Davis C.M."/>
            <person name="Simpson J.R."/>
            <person name="Lauterbach L."/>
            <person name="Steele A.D."/>
            <person name="Gui C."/>
            <person name="Meng S."/>
            <person name="Li G."/>
            <person name="Viehrig K."/>
            <person name="Ye F."/>
            <person name="Su P."/>
            <person name="Kiefer A.F."/>
            <person name="Nichols A."/>
            <person name="Cepeda A.J."/>
            <person name="Yan W."/>
            <person name="Fan B."/>
            <person name="Jiang Y."/>
            <person name="Adhikari A."/>
            <person name="Zheng C.-J."/>
            <person name="Schuster L."/>
            <person name="Cowan T.M."/>
            <person name="Smanski M.J."/>
            <person name="Chevrette M.G."/>
            <person name="De Carvalho L.P.S."/>
            <person name="Shen B."/>
        </authorList>
    </citation>
    <scope>NUCLEOTIDE SEQUENCE [LARGE SCALE GENOMIC DNA]</scope>
    <source>
        <strain evidence="1 2">NPDC003029</strain>
    </source>
</reference>
<dbReference type="RefSeq" id="WP_387896501.1">
    <property type="nucleotide sequence ID" value="NZ_JBIAPK010000006.1"/>
</dbReference>
<name>A0ABW6RK96_9ACTN</name>
<proteinExistence type="predicted"/>
<comment type="caution">
    <text evidence="1">The sequence shown here is derived from an EMBL/GenBank/DDBJ whole genome shotgun (WGS) entry which is preliminary data.</text>
</comment>
<dbReference type="Proteomes" id="UP001601976">
    <property type="component" value="Unassembled WGS sequence"/>
</dbReference>
<keyword evidence="2" id="KW-1185">Reference proteome</keyword>
<protein>
    <recommendedName>
        <fullName evidence="3">Transposase</fullName>
    </recommendedName>
</protein>
<accession>A0ABW6RK96</accession>
<organism evidence="1 2">
    <name type="scientific">Streptomyces flavidovirens</name>
    <dbReference type="NCBI Taxonomy" id="67298"/>
    <lineage>
        <taxon>Bacteria</taxon>
        <taxon>Bacillati</taxon>
        <taxon>Actinomycetota</taxon>
        <taxon>Actinomycetes</taxon>
        <taxon>Kitasatosporales</taxon>
        <taxon>Streptomycetaceae</taxon>
        <taxon>Streptomyces</taxon>
    </lineage>
</organism>
<evidence type="ECO:0000313" key="2">
    <source>
        <dbReference type="Proteomes" id="UP001601976"/>
    </source>
</evidence>
<sequence>MRETAATGLGPGSAPRPDQKNVLLKVVLRLLHRTLTDYDANLLRDRDCAAVHRGSTSQWAATG</sequence>
<dbReference type="EMBL" id="JBIAPK010000006">
    <property type="protein sequence ID" value="MFF3341328.1"/>
    <property type="molecule type" value="Genomic_DNA"/>
</dbReference>
<evidence type="ECO:0000313" key="1">
    <source>
        <dbReference type="EMBL" id="MFF3341328.1"/>
    </source>
</evidence>